<dbReference type="EMBL" id="VLXZ01000003">
    <property type="protein sequence ID" value="TSB47221.1"/>
    <property type="molecule type" value="Genomic_DNA"/>
</dbReference>
<evidence type="ECO:0000256" key="3">
    <source>
        <dbReference type="ARBA" id="ARBA00022643"/>
    </source>
</evidence>
<dbReference type="Pfam" id="PF01613">
    <property type="entry name" value="Flavin_Reduct"/>
    <property type="match status" value="1"/>
</dbReference>
<dbReference type="OrthoDB" id="9794638at2"/>
<evidence type="ECO:0000313" key="7">
    <source>
        <dbReference type="Proteomes" id="UP000318521"/>
    </source>
</evidence>
<gene>
    <name evidence="6" type="ORF">FN960_05630</name>
</gene>
<dbReference type="SUPFAM" id="SSF50475">
    <property type="entry name" value="FMN-binding split barrel"/>
    <property type="match status" value="1"/>
</dbReference>
<evidence type="ECO:0000259" key="5">
    <source>
        <dbReference type="SMART" id="SM00903"/>
    </source>
</evidence>
<evidence type="ECO:0000313" key="6">
    <source>
        <dbReference type="EMBL" id="TSB47221.1"/>
    </source>
</evidence>
<sequence>MHHTFTATDLTKQEHYRLLSGSVVPRPIAFITTLSSEDTGVVNAAPFSFFNVVSADPPLVSISIGRKDGRMKDTARNALYNNELVIHVTDKVILEGVNETAANLKPNESELDRTEFHVKPSEIVKTPGIIEAKARFECILHNHIPIENEYGVITNDLLLAKVVCYHVAEDVYDPEKGYLSSEALMPVARLAGHDYAFLSDVFSIKRPE</sequence>
<dbReference type="AlphaFoldDB" id="A0A554A0K1"/>
<evidence type="ECO:0000256" key="1">
    <source>
        <dbReference type="ARBA" id="ARBA00001917"/>
    </source>
</evidence>
<feature type="domain" description="Flavin reductase like" evidence="5">
    <location>
        <begin position="21"/>
        <end position="180"/>
    </location>
</feature>
<evidence type="ECO:0000256" key="4">
    <source>
        <dbReference type="ARBA" id="ARBA00038054"/>
    </source>
</evidence>
<keyword evidence="3" id="KW-0288">FMN</keyword>
<evidence type="ECO:0000256" key="2">
    <source>
        <dbReference type="ARBA" id="ARBA00022630"/>
    </source>
</evidence>
<comment type="caution">
    <text evidence="6">The sequence shown here is derived from an EMBL/GenBank/DDBJ whole genome shotgun (WGS) entry which is preliminary data.</text>
</comment>
<dbReference type="PANTHER" id="PTHR33798:SF5">
    <property type="entry name" value="FLAVIN REDUCTASE LIKE DOMAIN-CONTAINING PROTEIN"/>
    <property type="match status" value="1"/>
</dbReference>
<organism evidence="6 7">
    <name type="scientific">Alkalicoccobacillus porphyridii</name>
    <dbReference type="NCBI Taxonomy" id="2597270"/>
    <lineage>
        <taxon>Bacteria</taxon>
        <taxon>Bacillati</taxon>
        <taxon>Bacillota</taxon>
        <taxon>Bacilli</taxon>
        <taxon>Bacillales</taxon>
        <taxon>Bacillaceae</taxon>
        <taxon>Alkalicoccobacillus</taxon>
    </lineage>
</organism>
<reference evidence="6 7" key="1">
    <citation type="submission" date="2019-07" db="EMBL/GenBank/DDBJ databases">
        <authorList>
            <person name="Park Y.J."/>
            <person name="Jeong S.E."/>
            <person name="Jung H.S."/>
        </authorList>
    </citation>
    <scope>NUCLEOTIDE SEQUENCE [LARGE SCALE GENOMIC DNA]</scope>
    <source>
        <strain evidence="7">P16(2019)</strain>
    </source>
</reference>
<comment type="cofactor">
    <cofactor evidence="1">
        <name>FMN</name>
        <dbReference type="ChEBI" id="CHEBI:58210"/>
    </cofactor>
</comment>
<dbReference type="Gene3D" id="2.30.110.10">
    <property type="entry name" value="Electron Transport, Fmn-binding Protein, Chain A"/>
    <property type="match status" value="1"/>
</dbReference>
<dbReference type="Proteomes" id="UP000318521">
    <property type="component" value="Unassembled WGS sequence"/>
</dbReference>
<protein>
    <submittedName>
        <fullName evidence="6">Flavin reductase family protein</fullName>
    </submittedName>
</protein>
<comment type="similarity">
    <text evidence="4">Belongs to the flavoredoxin family.</text>
</comment>
<dbReference type="SMART" id="SM00903">
    <property type="entry name" value="Flavin_Reduct"/>
    <property type="match status" value="1"/>
</dbReference>
<accession>A0A554A0K1</accession>
<dbReference type="GO" id="GO:0010181">
    <property type="term" value="F:FMN binding"/>
    <property type="evidence" value="ECO:0007669"/>
    <property type="project" value="InterPro"/>
</dbReference>
<keyword evidence="2" id="KW-0285">Flavoprotein</keyword>
<keyword evidence="7" id="KW-1185">Reference proteome</keyword>
<dbReference type="InterPro" id="IPR012349">
    <property type="entry name" value="Split_barrel_FMN-bd"/>
</dbReference>
<dbReference type="GO" id="GO:0016646">
    <property type="term" value="F:oxidoreductase activity, acting on the CH-NH group of donors, NAD or NADP as acceptor"/>
    <property type="evidence" value="ECO:0007669"/>
    <property type="project" value="UniProtKB-ARBA"/>
</dbReference>
<dbReference type="PANTHER" id="PTHR33798">
    <property type="entry name" value="FLAVOPROTEIN OXYGENASE"/>
    <property type="match status" value="1"/>
</dbReference>
<dbReference type="InterPro" id="IPR002563">
    <property type="entry name" value="Flavin_Rdtase-like_dom"/>
</dbReference>
<name>A0A554A0K1_9BACI</name>
<dbReference type="RefSeq" id="WP_143847721.1">
    <property type="nucleotide sequence ID" value="NZ_VLXZ01000003.1"/>
</dbReference>
<proteinExistence type="inferred from homology"/>